<keyword evidence="1" id="KW-0770">Synapse</keyword>
<accession>A0A836JT63</accession>
<feature type="domain" description="C2" evidence="4">
    <location>
        <begin position="416"/>
        <end position="536"/>
    </location>
</feature>
<evidence type="ECO:0000313" key="6">
    <source>
        <dbReference type="Proteomes" id="UP000670152"/>
    </source>
</evidence>
<dbReference type="PROSITE" id="PS50004">
    <property type="entry name" value="C2"/>
    <property type="match status" value="2"/>
</dbReference>
<dbReference type="OrthoDB" id="10059918at2759"/>
<protein>
    <submittedName>
        <fullName evidence="5">PCLO protein</fullName>
    </submittedName>
</protein>
<dbReference type="EMBL" id="JAANIB010008261">
    <property type="protein sequence ID" value="KAG5324157.1"/>
    <property type="molecule type" value="Genomic_DNA"/>
</dbReference>
<gene>
    <name evidence="5" type="primary">Pclo</name>
    <name evidence="5" type="ORF">G6Z77_0015499</name>
</gene>
<feature type="non-terminal residue" evidence="5">
    <location>
        <position position="552"/>
    </location>
</feature>
<dbReference type="Gene3D" id="2.60.40.150">
    <property type="entry name" value="C2 domain"/>
    <property type="match status" value="2"/>
</dbReference>
<dbReference type="AlphaFoldDB" id="A0A836JT63"/>
<dbReference type="GO" id="GO:0031267">
    <property type="term" value="F:small GTPase binding"/>
    <property type="evidence" value="ECO:0007669"/>
    <property type="project" value="InterPro"/>
</dbReference>
<name>A0A836JT63_9HYME</name>
<feature type="compositionally biased region" description="Basic and acidic residues" evidence="3">
    <location>
        <begin position="350"/>
        <end position="378"/>
    </location>
</feature>
<reference evidence="5 6" key="1">
    <citation type="submission" date="2020-02" db="EMBL/GenBank/DDBJ databases">
        <title>Relaxed selection underlies rapid genomic changes in the transitions from sociality to social parasitism in ants.</title>
        <authorList>
            <person name="Bi X."/>
        </authorList>
    </citation>
    <scope>NUCLEOTIDE SEQUENCE [LARGE SCALE GENOMIC DNA]</scope>
    <source>
        <strain evidence="5">BGI-DK2014b</strain>
        <tissue evidence="5">Whole body</tissue>
    </source>
</reference>
<feature type="compositionally biased region" description="Low complexity" evidence="3">
    <location>
        <begin position="279"/>
        <end position="290"/>
    </location>
</feature>
<sequence>MAELVVEHTSEITGDLLDDPQSGKTPTNLGLLMETDTEKAPSSPTRRKLPKTPEQIAKERQVTGRIQIQVSYEAERKELVVSVFMADDLCVREDTGFGTLPEAFAKLILAPPAGEATPLKTIVAEPTQKPIWNATLFFTGVDGESLMERAIEVTLWDYCPDGDNVFLGECTVDVQRALENDRAVWYRLEDPRGLRTGKSPYCSPRGSVSMEVAQRLFRKELRDRSYSDDTQSDSGSPEFCFLHPDHAWHANSRRGSSQSEQLEVEPYELNRDYSRSLPGSRRSSFQSQGGTDSKRGSMGEADMPAVVHYNRDRRRSSFTRPMRDPEEILEGLRALKATKGELSRTMSLSGDKRRGSRRGERKDSVMEIPERFYDRNSESDEDEKWSQSARNENGVDLKLGRGQLLPKAFKIISGAQNGEVQLGFYLCKGTLEVEVICARDICPDEKEEPDTYVKTYLRERDGDKWLQKRKTRVVRHSKTPQYRQTLKYGRCDTLQARHLLVMLWEKKQAFESNQGLGGAEVDLDLLPPKEFIFDWYPLFPIHTLGTHNADSP</sequence>
<dbReference type="GO" id="GO:0048167">
    <property type="term" value="P:regulation of synaptic plasticity"/>
    <property type="evidence" value="ECO:0007669"/>
    <property type="project" value="TreeGrafter"/>
</dbReference>
<comment type="caution">
    <text evidence="5">The sequence shown here is derived from an EMBL/GenBank/DDBJ whole genome shotgun (WGS) entry which is preliminary data.</text>
</comment>
<evidence type="ECO:0000313" key="5">
    <source>
        <dbReference type="EMBL" id="KAG5324157.1"/>
    </source>
</evidence>
<dbReference type="PANTHER" id="PTHR12157">
    <property type="entry name" value="REGULATING SYNAPTIC MEMBRANE EXOCYTOSIS PROTEIN"/>
    <property type="match status" value="1"/>
</dbReference>
<dbReference type="Proteomes" id="UP000670152">
    <property type="component" value="Unassembled WGS sequence"/>
</dbReference>
<dbReference type="GO" id="GO:0048791">
    <property type="term" value="P:calcium ion-regulated exocytosis of neurotransmitter"/>
    <property type="evidence" value="ECO:0007669"/>
    <property type="project" value="TreeGrafter"/>
</dbReference>
<dbReference type="GO" id="GO:0044325">
    <property type="term" value="F:transmembrane transporter binding"/>
    <property type="evidence" value="ECO:0007669"/>
    <property type="project" value="TreeGrafter"/>
</dbReference>
<dbReference type="InterPro" id="IPR039032">
    <property type="entry name" value="Rim-like"/>
</dbReference>
<feature type="region of interest" description="Disordered" evidence="3">
    <location>
        <begin position="9"/>
        <end position="52"/>
    </location>
</feature>
<dbReference type="GO" id="GO:0050806">
    <property type="term" value="P:positive regulation of synaptic transmission"/>
    <property type="evidence" value="ECO:0007669"/>
    <property type="project" value="TreeGrafter"/>
</dbReference>
<dbReference type="PANTHER" id="PTHR12157:SF24">
    <property type="entry name" value="FIFE, ISOFORM D"/>
    <property type="match status" value="1"/>
</dbReference>
<evidence type="ECO:0000259" key="4">
    <source>
        <dbReference type="PROSITE" id="PS50004"/>
    </source>
</evidence>
<organism evidence="5 6">
    <name type="scientific">Acromyrmex heyeri</name>
    <dbReference type="NCBI Taxonomy" id="230685"/>
    <lineage>
        <taxon>Eukaryota</taxon>
        <taxon>Metazoa</taxon>
        <taxon>Ecdysozoa</taxon>
        <taxon>Arthropoda</taxon>
        <taxon>Hexapoda</taxon>
        <taxon>Insecta</taxon>
        <taxon>Pterygota</taxon>
        <taxon>Neoptera</taxon>
        <taxon>Endopterygota</taxon>
        <taxon>Hymenoptera</taxon>
        <taxon>Apocrita</taxon>
        <taxon>Aculeata</taxon>
        <taxon>Formicoidea</taxon>
        <taxon>Formicidae</taxon>
        <taxon>Myrmicinae</taxon>
        <taxon>Acromyrmex</taxon>
    </lineage>
</organism>
<feature type="domain" description="C2" evidence="4">
    <location>
        <begin position="62"/>
        <end position="188"/>
    </location>
</feature>
<feature type="region of interest" description="Disordered" evidence="3">
    <location>
        <begin position="273"/>
        <end position="325"/>
    </location>
</feature>
<comment type="subcellular location">
    <subcellularLocation>
        <location evidence="2">Synapse</location>
    </subcellularLocation>
</comment>
<dbReference type="GO" id="GO:0042734">
    <property type="term" value="C:presynaptic membrane"/>
    <property type="evidence" value="ECO:0007669"/>
    <property type="project" value="TreeGrafter"/>
</dbReference>
<dbReference type="SUPFAM" id="SSF49562">
    <property type="entry name" value="C2 domain (Calcium/lipid-binding domain, CaLB)"/>
    <property type="match status" value="2"/>
</dbReference>
<dbReference type="InterPro" id="IPR035892">
    <property type="entry name" value="C2_domain_sf"/>
</dbReference>
<feature type="non-terminal residue" evidence="5">
    <location>
        <position position="1"/>
    </location>
</feature>
<keyword evidence="6" id="KW-1185">Reference proteome</keyword>
<evidence type="ECO:0000256" key="3">
    <source>
        <dbReference type="SAM" id="MobiDB-lite"/>
    </source>
</evidence>
<evidence type="ECO:0000256" key="2">
    <source>
        <dbReference type="ARBA" id="ARBA00034103"/>
    </source>
</evidence>
<evidence type="ECO:0000256" key="1">
    <source>
        <dbReference type="ARBA" id="ARBA00023018"/>
    </source>
</evidence>
<dbReference type="GO" id="GO:0042391">
    <property type="term" value="P:regulation of membrane potential"/>
    <property type="evidence" value="ECO:0007669"/>
    <property type="project" value="TreeGrafter"/>
</dbReference>
<dbReference type="Pfam" id="PF00168">
    <property type="entry name" value="C2"/>
    <property type="match status" value="2"/>
</dbReference>
<feature type="region of interest" description="Disordered" evidence="3">
    <location>
        <begin position="340"/>
        <end position="389"/>
    </location>
</feature>
<dbReference type="InterPro" id="IPR000008">
    <property type="entry name" value="C2_dom"/>
</dbReference>
<proteinExistence type="predicted"/>
<dbReference type="GO" id="GO:0048788">
    <property type="term" value="C:cytoskeleton of presynaptic active zone"/>
    <property type="evidence" value="ECO:0007669"/>
    <property type="project" value="TreeGrafter"/>
</dbReference>
<dbReference type="SMART" id="SM00239">
    <property type="entry name" value="C2"/>
    <property type="match status" value="2"/>
</dbReference>
<dbReference type="FunFam" id="2.60.40.150:FF:000202">
    <property type="entry name" value="Uncharacterized protein, isoform B"/>
    <property type="match status" value="1"/>
</dbReference>